<feature type="region of interest" description="Disordered" evidence="7">
    <location>
        <begin position="1"/>
        <end position="40"/>
    </location>
</feature>
<evidence type="ECO:0000256" key="5">
    <source>
        <dbReference type="ARBA" id="ARBA00023004"/>
    </source>
</evidence>
<dbReference type="AlphaFoldDB" id="A0A0U1M1Z1"/>
<name>A0A0U1M1Z1_TALIS</name>
<evidence type="ECO:0000256" key="3">
    <source>
        <dbReference type="ARBA" id="ARBA00022723"/>
    </source>
</evidence>
<dbReference type="InterPro" id="IPR036396">
    <property type="entry name" value="Cyt_P450_sf"/>
</dbReference>
<evidence type="ECO:0000256" key="1">
    <source>
        <dbReference type="ARBA" id="ARBA00001971"/>
    </source>
</evidence>
<dbReference type="PANTHER" id="PTHR24305:SF152">
    <property type="entry name" value="P450, PUTATIVE (EUROFUNG)-RELATED"/>
    <property type="match status" value="1"/>
</dbReference>
<dbReference type="Pfam" id="PF13489">
    <property type="entry name" value="Methyltransf_23"/>
    <property type="match status" value="1"/>
</dbReference>
<keyword evidence="6" id="KW-0349">Heme</keyword>
<keyword evidence="9" id="KW-1185">Reference proteome</keyword>
<evidence type="ECO:0000256" key="4">
    <source>
        <dbReference type="ARBA" id="ARBA00023002"/>
    </source>
</evidence>
<reference evidence="8 9" key="1">
    <citation type="submission" date="2015-04" db="EMBL/GenBank/DDBJ databases">
        <authorList>
            <person name="Syromyatnikov M.Y."/>
            <person name="Popov V.N."/>
        </authorList>
    </citation>
    <scope>NUCLEOTIDE SEQUENCE [LARGE SCALE GENOMIC DNA]</scope>
    <source>
        <strain evidence="8">WF-38-12</strain>
    </source>
</reference>
<evidence type="ECO:0000313" key="9">
    <source>
        <dbReference type="Proteomes" id="UP000054383"/>
    </source>
</evidence>
<evidence type="ECO:0000256" key="6">
    <source>
        <dbReference type="PIRSR" id="PIRSR602403-1"/>
    </source>
</evidence>
<dbReference type="GO" id="GO:0020037">
    <property type="term" value="F:heme binding"/>
    <property type="evidence" value="ECO:0007669"/>
    <property type="project" value="InterPro"/>
</dbReference>
<dbReference type="SUPFAM" id="SSF82199">
    <property type="entry name" value="SET domain"/>
    <property type="match status" value="1"/>
</dbReference>
<keyword evidence="4" id="KW-0560">Oxidoreductase</keyword>
<dbReference type="SUPFAM" id="SSF53335">
    <property type="entry name" value="S-adenosyl-L-methionine-dependent methyltransferases"/>
    <property type="match status" value="1"/>
</dbReference>
<dbReference type="GO" id="GO:0004497">
    <property type="term" value="F:monooxygenase activity"/>
    <property type="evidence" value="ECO:0007669"/>
    <property type="project" value="InterPro"/>
</dbReference>
<dbReference type="InterPro" id="IPR029063">
    <property type="entry name" value="SAM-dependent_MTases_sf"/>
</dbReference>
<comment type="cofactor">
    <cofactor evidence="1 6">
        <name>heme</name>
        <dbReference type="ChEBI" id="CHEBI:30413"/>
    </cofactor>
</comment>
<dbReference type="PANTHER" id="PTHR24305">
    <property type="entry name" value="CYTOCHROME P450"/>
    <property type="match status" value="1"/>
</dbReference>
<evidence type="ECO:0000313" key="8">
    <source>
        <dbReference type="EMBL" id="CRG89588.1"/>
    </source>
</evidence>
<dbReference type="SUPFAM" id="SSF48264">
    <property type="entry name" value="Cytochrome P450"/>
    <property type="match status" value="1"/>
</dbReference>
<keyword evidence="5 6" id="KW-0408">Iron</keyword>
<dbReference type="InterPro" id="IPR046341">
    <property type="entry name" value="SET_dom_sf"/>
</dbReference>
<dbReference type="EMBL" id="CVMT01000006">
    <property type="protein sequence ID" value="CRG89588.1"/>
    <property type="molecule type" value="Genomic_DNA"/>
</dbReference>
<comment type="similarity">
    <text evidence="2">Belongs to the cytochrome P450 family.</text>
</comment>
<dbReference type="Gene3D" id="3.40.50.150">
    <property type="entry name" value="Vaccinia Virus protein VP39"/>
    <property type="match status" value="1"/>
</dbReference>
<dbReference type="Proteomes" id="UP000054383">
    <property type="component" value="Unassembled WGS sequence"/>
</dbReference>
<dbReference type="InterPro" id="IPR050121">
    <property type="entry name" value="Cytochrome_P450_monoxygenase"/>
</dbReference>
<evidence type="ECO:0000256" key="7">
    <source>
        <dbReference type="SAM" id="MobiDB-lite"/>
    </source>
</evidence>
<accession>A0A0U1M1Z1</accession>
<dbReference type="GO" id="GO:0005506">
    <property type="term" value="F:iron ion binding"/>
    <property type="evidence" value="ECO:0007669"/>
    <property type="project" value="InterPro"/>
</dbReference>
<dbReference type="Gene3D" id="3.90.1410.10">
    <property type="entry name" value="set domain protein methyltransferase, domain 1"/>
    <property type="match status" value="1"/>
</dbReference>
<dbReference type="PRINTS" id="PR00465">
    <property type="entry name" value="EP450IV"/>
</dbReference>
<dbReference type="Pfam" id="PF00067">
    <property type="entry name" value="p450"/>
    <property type="match status" value="1"/>
</dbReference>
<gene>
    <name evidence="8" type="ORF">PISL3812_06626</name>
</gene>
<proteinExistence type="inferred from homology"/>
<dbReference type="Gene3D" id="1.10.630.10">
    <property type="entry name" value="Cytochrome P450"/>
    <property type="match status" value="1"/>
</dbReference>
<dbReference type="GO" id="GO:0016705">
    <property type="term" value="F:oxidoreductase activity, acting on paired donors, with incorporation or reduction of molecular oxygen"/>
    <property type="evidence" value="ECO:0007669"/>
    <property type="project" value="InterPro"/>
</dbReference>
<dbReference type="CDD" id="cd11062">
    <property type="entry name" value="CYP58-like"/>
    <property type="match status" value="1"/>
</dbReference>
<keyword evidence="3 6" id="KW-0479">Metal-binding</keyword>
<dbReference type="InterPro" id="IPR001128">
    <property type="entry name" value="Cyt_P450"/>
</dbReference>
<dbReference type="CDD" id="cd02440">
    <property type="entry name" value="AdoMet_MTases"/>
    <property type="match status" value="1"/>
</dbReference>
<dbReference type="CDD" id="cd10527">
    <property type="entry name" value="SET_LSMT"/>
    <property type="match status" value="1"/>
</dbReference>
<dbReference type="OrthoDB" id="441812at2759"/>
<organism evidence="8 9">
    <name type="scientific">Talaromyces islandicus</name>
    <name type="common">Penicillium islandicum</name>
    <dbReference type="NCBI Taxonomy" id="28573"/>
    <lineage>
        <taxon>Eukaryota</taxon>
        <taxon>Fungi</taxon>
        <taxon>Dikarya</taxon>
        <taxon>Ascomycota</taxon>
        <taxon>Pezizomycotina</taxon>
        <taxon>Eurotiomycetes</taxon>
        <taxon>Eurotiomycetidae</taxon>
        <taxon>Eurotiales</taxon>
        <taxon>Trichocomaceae</taxon>
        <taxon>Talaromyces</taxon>
        <taxon>Talaromyces sect. Islandici</taxon>
    </lineage>
</organism>
<dbReference type="InterPro" id="IPR002403">
    <property type="entry name" value="Cyt_P450_E_grp-IV"/>
</dbReference>
<feature type="binding site" description="axial binding residue" evidence="6">
    <location>
        <position position="662"/>
    </location>
    <ligand>
        <name>heme</name>
        <dbReference type="ChEBI" id="CHEBI:30413"/>
    </ligand>
    <ligandPart>
        <name>Fe</name>
        <dbReference type="ChEBI" id="CHEBI:18248"/>
    </ligandPart>
</feature>
<sequence>MVTRDIGVQTDPPPSPPAGPSNQAANPVPTSIPEHPEQPVALHGDFVEAASDYEEDLFENGRRYHSYREGEYWGPNDEKQNEQLDLAHHMFSLLLENKLVLAPIDSHIQKVLDVGTGTGIWAIDFADEYPSAEVIGTDLSPTQPALVPPNLRFEIDDACSEWTYPESFFDLIHVRSLYGAIADWPAFYRTVLKHLKPDNHVLAVWSKTFIEAGERFGKTFRIADLAKGYLQAAGFTNVVETRYELPVGGWSSNQHMRRLGRWNLLHCEEGIEGWAMALLTRVMGWSYEEVQVFLAQMRKGLRDPETHAYFDVYSKSPAFYNAFGTDKATFTTASNELHRVKRAALNPLFSRKRVLELEEVVQSNVTKLESRIRSALSEEGHIDLHHGFRAISVDVISDYAFNKSYQFLDEADFGVSFFNMIRDFGPGFWFFQQFPALQPIAFGLPFWLVKILGGPLKRMMMLHNSSREHIISVKKEIESGEYNRKSRATIFHRLLSPDAAVDYVVPTVDELKDEAYIIVAAAADTTGNALTIAAYNVVLNQEIYRTLTKELEDAFPDPNSRLDFVTLQNLPYLTAVVKEALRLSCGVPGRLPRVVPESGAEFHGYHVPAGTIVSMSSWTMHHNEELFPEPMKFNPSRWMGSSAAEKKLDHYLVSFGKGSRQCVVEEALPAWASLSGIQLHGVKFAKLENGTGIAATEDQENSVQEARILMKVPPDMVLSLETVHGYAKSDRYLREVLEALGDFGRTARGAILVFLLCHITYHSDTKEKVGVVNPWSEYIKFLPREIPLPTLWMEDEAALLYGTSLRDAVEQKHTALESEFERLRTATESVPWCNREWWDVETGNLGFEDWKIVDAMYRSRALDLPGTGHAMVPCVDMANHASGEDTIALYETDTDGNAVLQLRWDKKLHEGDEVTITYGDEKGASEMIFSYGFLEQSANNARQIFLSLDIPDEDPLKAAKKHICAENTPPGLRLWVEDNDQVKWESDFVYWACINEEDGLALDLIPTQDGPPGIRALWKGEEIGNVVPGISKELKPLRNVLSTDSRWEIFQLRAVVLVQQRLQSQLNMLTGEMEAAFEEVDHDLDGTQTGVRSHVYAMIQQLRILEIGLLRNGLETFAKTIDDLMASETVAQYLIQQSNDPEDFS</sequence>
<protein>
    <submittedName>
        <fullName evidence="8">Trichodiene oxygenase</fullName>
    </submittedName>
</protein>
<dbReference type="STRING" id="28573.A0A0U1M1Z1"/>
<evidence type="ECO:0000256" key="2">
    <source>
        <dbReference type="ARBA" id="ARBA00010617"/>
    </source>
</evidence>